<keyword evidence="2" id="KW-1133">Transmembrane helix</keyword>
<keyword evidence="2" id="KW-0472">Membrane</keyword>
<accession>A0ABV3T164</accession>
<name>A0ABV3T164_9ACTN</name>
<protein>
    <recommendedName>
        <fullName evidence="5">LPXTG cell wall anchor domain-containing protein</fullName>
    </recommendedName>
</protein>
<sequence length="77" mass="8701">MAPGIILIILGAVFAFALKIDSPWLHTHVFGVILMLGGLAFCWRARVRRKVVVTRETEHHGDTADAEERTVTEQRFE</sequence>
<dbReference type="Proteomes" id="UP001556631">
    <property type="component" value="Unassembled WGS sequence"/>
</dbReference>
<feature type="region of interest" description="Disordered" evidence="1">
    <location>
        <begin position="56"/>
        <end position="77"/>
    </location>
</feature>
<evidence type="ECO:0000313" key="4">
    <source>
        <dbReference type="Proteomes" id="UP001556631"/>
    </source>
</evidence>
<keyword evidence="4" id="KW-1185">Reference proteome</keyword>
<evidence type="ECO:0000313" key="3">
    <source>
        <dbReference type="EMBL" id="MEX0427634.1"/>
    </source>
</evidence>
<dbReference type="RefSeq" id="WP_367993207.1">
    <property type="nucleotide sequence ID" value="NZ_JBFPJR010000011.1"/>
</dbReference>
<gene>
    <name evidence="3" type="ORF">AB3X52_08390</name>
</gene>
<feature type="transmembrane region" description="Helical" evidence="2">
    <location>
        <begin position="25"/>
        <end position="43"/>
    </location>
</feature>
<organism evidence="3 4">
    <name type="scientific">Nocardioides eburneus</name>
    <dbReference type="NCBI Taxonomy" id="3231482"/>
    <lineage>
        <taxon>Bacteria</taxon>
        <taxon>Bacillati</taxon>
        <taxon>Actinomycetota</taxon>
        <taxon>Actinomycetes</taxon>
        <taxon>Propionibacteriales</taxon>
        <taxon>Nocardioidaceae</taxon>
        <taxon>Nocardioides</taxon>
    </lineage>
</organism>
<comment type="caution">
    <text evidence="3">The sequence shown here is derived from an EMBL/GenBank/DDBJ whole genome shotgun (WGS) entry which is preliminary data.</text>
</comment>
<evidence type="ECO:0000256" key="2">
    <source>
        <dbReference type="SAM" id="Phobius"/>
    </source>
</evidence>
<evidence type="ECO:0008006" key="5">
    <source>
        <dbReference type="Google" id="ProtNLM"/>
    </source>
</evidence>
<proteinExistence type="predicted"/>
<evidence type="ECO:0000256" key="1">
    <source>
        <dbReference type="SAM" id="MobiDB-lite"/>
    </source>
</evidence>
<keyword evidence="2" id="KW-0812">Transmembrane</keyword>
<dbReference type="EMBL" id="JBFPJR010000011">
    <property type="protein sequence ID" value="MEX0427634.1"/>
    <property type="molecule type" value="Genomic_DNA"/>
</dbReference>
<reference evidence="3 4" key="1">
    <citation type="submission" date="2024-07" db="EMBL/GenBank/DDBJ databases">
        <authorList>
            <person name="Lee S."/>
            <person name="Kang M."/>
        </authorList>
    </citation>
    <scope>NUCLEOTIDE SEQUENCE [LARGE SCALE GENOMIC DNA]</scope>
    <source>
        <strain evidence="3 4">DS6</strain>
    </source>
</reference>